<dbReference type="AlphaFoldDB" id="A0A191ZY16"/>
<protein>
    <submittedName>
        <fullName evidence="1">Uncharacterized protein</fullName>
    </submittedName>
</protein>
<gene>
    <name evidence="1" type="ORF">A9Y76_11580</name>
</gene>
<proteinExistence type="predicted"/>
<reference evidence="2" key="1">
    <citation type="submission" date="2016-06" db="EMBL/GenBank/DDBJ databases">
        <authorList>
            <person name="Xu Y."/>
            <person name="Nagy A."/>
            <person name="Yan X."/>
            <person name="Kim S.W."/>
            <person name="Haley B."/>
            <person name="Liu N.T."/>
            <person name="Nou X."/>
        </authorList>
    </citation>
    <scope>NUCLEOTIDE SEQUENCE [LARGE SCALE GENOMIC DNA]</scope>
    <source>
        <strain evidence="2">ATCC 49129</strain>
    </source>
</reference>
<evidence type="ECO:0000313" key="2">
    <source>
        <dbReference type="Proteomes" id="UP000078572"/>
    </source>
</evidence>
<name>A0A191ZY16_9RALS</name>
<sequence>MLNFNMKKTTRRMKMSKAKYVWAWTDEDDTYINKKDSLEEIIEEIIEHYEPEAKRLTIEKKDSKFVVHYFSEYVSDWDEMEDMDFGGIEEEQEDGFKIHCEFEATPWTTAHFLDALARVYEREDKFDISENN</sequence>
<dbReference type="Proteomes" id="UP000078572">
    <property type="component" value="Chromosome 1"/>
</dbReference>
<evidence type="ECO:0000313" key="1">
    <source>
        <dbReference type="EMBL" id="ANJ73070.1"/>
    </source>
</evidence>
<keyword evidence="2" id="KW-1185">Reference proteome</keyword>
<organism evidence="1 2">
    <name type="scientific">Ralstonia insidiosa</name>
    <dbReference type="NCBI Taxonomy" id="190721"/>
    <lineage>
        <taxon>Bacteria</taxon>
        <taxon>Pseudomonadati</taxon>
        <taxon>Pseudomonadota</taxon>
        <taxon>Betaproteobacteria</taxon>
        <taxon>Burkholderiales</taxon>
        <taxon>Burkholderiaceae</taxon>
        <taxon>Ralstonia</taxon>
    </lineage>
</organism>
<accession>A0A191ZY16</accession>
<dbReference type="EMBL" id="CP016022">
    <property type="protein sequence ID" value="ANJ73070.1"/>
    <property type="molecule type" value="Genomic_DNA"/>
</dbReference>